<dbReference type="InterPro" id="IPR052049">
    <property type="entry name" value="Electron_transfer_protein"/>
</dbReference>
<accession>A0A4Q2K5S7</accession>
<dbReference type="Gene3D" id="1.20.1630.10">
    <property type="entry name" value="Formate dehydrogenase/DMSO reductase domain"/>
    <property type="match status" value="1"/>
</dbReference>
<evidence type="ECO:0000256" key="7">
    <source>
        <dbReference type="SAM" id="Phobius"/>
    </source>
</evidence>
<evidence type="ECO:0000256" key="5">
    <source>
        <dbReference type="ARBA" id="ARBA00022989"/>
    </source>
</evidence>
<name>A0A4Q2K5S7_9ACTN</name>
<evidence type="ECO:0000313" key="8">
    <source>
        <dbReference type="EMBL" id="RXZ54792.1"/>
    </source>
</evidence>
<dbReference type="Proteomes" id="UP000293345">
    <property type="component" value="Unassembled WGS sequence"/>
</dbReference>
<evidence type="ECO:0000256" key="6">
    <source>
        <dbReference type="ARBA" id="ARBA00023136"/>
    </source>
</evidence>
<feature type="transmembrane region" description="Helical" evidence="7">
    <location>
        <begin position="229"/>
        <end position="258"/>
    </location>
</feature>
<dbReference type="Pfam" id="PF03916">
    <property type="entry name" value="NrfD"/>
    <property type="match status" value="1"/>
</dbReference>
<feature type="transmembrane region" description="Helical" evidence="7">
    <location>
        <begin position="28"/>
        <end position="51"/>
    </location>
</feature>
<keyword evidence="3" id="KW-1003">Cell membrane</keyword>
<dbReference type="GO" id="GO:0005886">
    <property type="term" value="C:plasma membrane"/>
    <property type="evidence" value="ECO:0007669"/>
    <property type="project" value="UniProtKB-SubCell"/>
</dbReference>
<keyword evidence="4 7" id="KW-0812">Transmembrane</keyword>
<evidence type="ECO:0000256" key="1">
    <source>
        <dbReference type="ARBA" id="ARBA00004651"/>
    </source>
</evidence>
<keyword evidence="6 7" id="KW-0472">Membrane</keyword>
<feature type="transmembrane region" description="Helical" evidence="7">
    <location>
        <begin position="120"/>
        <end position="141"/>
    </location>
</feature>
<keyword evidence="9" id="KW-1185">Reference proteome</keyword>
<feature type="transmembrane region" description="Helical" evidence="7">
    <location>
        <begin position="80"/>
        <end position="100"/>
    </location>
</feature>
<evidence type="ECO:0000256" key="3">
    <source>
        <dbReference type="ARBA" id="ARBA00022475"/>
    </source>
</evidence>
<dbReference type="EMBL" id="SDPW01000001">
    <property type="protein sequence ID" value="RXZ54792.1"/>
    <property type="molecule type" value="Genomic_DNA"/>
</dbReference>
<reference evidence="8 9" key="1">
    <citation type="submission" date="2019-01" db="EMBL/GenBank/DDBJ databases">
        <title>Senegalimassilia sp. nov. KGMB04484 isolated human feces.</title>
        <authorList>
            <person name="Han K.-I."/>
            <person name="Kim J.-S."/>
            <person name="Lee K.C."/>
            <person name="Suh M.K."/>
            <person name="Eom M.K."/>
            <person name="Lee J.H."/>
            <person name="Park S.-H."/>
            <person name="Kang S.W."/>
            <person name="Park J.-E."/>
            <person name="Oh B.S."/>
            <person name="Yu S.Y."/>
            <person name="Choi S.-H."/>
            <person name="Lee D.H."/>
            <person name="Yoon H."/>
            <person name="Kim B.-Y."/>
            <person name="Lee J.H."/>
            <person name="Lee J.-S."/>
        </authorList>
    </citation>
    <scope>NUCLEOTIDE SEQUENCE [LARGE SCALE GENOMIC DNA]</scope>
    <source>
        <strain evidence="8 9">KGMB04484</strain>
    </source>
</reference>
<dbReference type="PANTHER" id="PTHR34856">
    <property type="entry name" value="PROTEIN NRFD"/>
    <property type="match status" value="1"/>
</dbReference>
<comment type="caution">
    <text evidence="8">The sequence shown here is derived from an EMBL/GenBank/DDBJ whole genome shotgun (WGS) entry which is preliminary data.</text>
</comment>
<protein>
    <recommendedName>
        <fullName evidence="10">Polysulfide reductase</fullName>
    </recommendedName>
</protein>
<comment type="subcellular location">
    <subcellularLocation>
        <location evidence="1">Cell membrane</location>
        <topology evidence="1">Multi-pass membrane protein</topology>
    </subcellularLocation>
</comment>
<dbReference type="AlphaFoldDB" id="A0A4Q2K5S7"/>
<feature type="transmembrane region" description="Helical" evidence="7">
    <location>
        <begin position="153"/>
        <end position="173"/>
    </location>
</feature>
<evidence type="ECO:0008006" key="10">
    <source>
        <dbReference type="Google" id="ProtNLM"/>
    </source>
</evidence>
<evidence type="ECO:0000313" key="9">
    <source>
        <dbReference type="Proteomes" id="UP000293345"/>
    </source>
</evidence>
<feature type="transmembrane region" description="Helical" evidence="7">
    <location>
        <begin position="264"/>
        <end position="281"/>
    </location>
</feature>
<proteinExistence type="inferred from homology"/>
<gene>
    <name evidence="8" type="ORF">ET524_10105</name>
</gene>
<keyword evidence="5 7" id="KW-1133">Transmembrane helix</keyword>
<comment type="similarity">
    <text evidence="2">Belongs to the NrfD family.</text>
</comment>
<dbReference type="InterPro" id="IPR005614">
    <property type="entry name" value="NrfD-like"/>
</dbReference>
<sequence>MHIEVSCDSGMLSVANERGGCMTFSELIAVYLFLGGAAAGAYVVQATLDICNGVAQRKGRSDYRAPEFLCESTYRRVRRIVYGASLAIIAAGVVCLIADLGRPEAFYYLLIYPTGSLVSIGALALSLLCASLVASFCDATFTMGQCARRALRVIKVMGIPVAVVVMAYTGMLLKSVVAVKLWQSMWLPALFVASALSCGCAIVLLGMCACEDRRATRRWEAGLLRADMVVIVLEVVAAVFLLGDIAGASGLSAVWSILAGAQSLLFWVGFVGCALLLPLAVEGAVNITRSRTTVAATASVSTLVLVGGLCLRLVMVAAGVQPVV</sequence>
<organism evidence="8 9">
    <name type="scientific">Senegalimassilia faecalis</name>
    <dbReference type="NCBI Taxonomy" id="2509433"/>
    <lineage>
        <taxon>Bacteria</taxon>
        <taxon>Bacillati</taxon>
        <taxon>Actinomycetota</taxon>
        <taxon>Coriobacteriia</taxon>
        <taxon>Coriobacteriales</taxon>
        <taxon>Coriobacteriaceae</taxon>
        <taxon>Senegalimassilia</taxon>
    </lineage>
</organism>
<evidence type="ECO:0000256" key="2">
    <source>
        <dbReference type="ARBA" id="ARBA00008929"/>
    </source>
</evidence>
<evidence type="ECO:0000256" key="4">
    <source>
        <dbReference type="ARBA" id="ARBA00022692"/>
    </source>
</evidence>
<dbReference type="PANTHER" id="PTHR34856:SF2">
    <property type="entry name" value="PROTEIN NRFD"/>
    <property type="match status" value="1"/>
</dbReference>
<feature type="transmembrane region" description="Helical" evidence="7">
    <location>
        <begin position="185"/>
        <end position="208"/>
    </location>
</feature>
<feature type="transmembrane region" description="Helical" evidence="7">
    <location>
        <begin position="293"/>
        <end position="318"/>
    </location>
</feature>